<gene>
    <name evidence="2" type="ORF">PCOR1329_LOCUS43856</name>
</gene>
<organism evidence="2 3">
    <name type="scientific">Prorocentrum cordatum</name>
    <dbReference type="NCBI Taxonomy" id="2364126"/>
    <lineage>
        <taxon>Eukaryota</taxon>
        <taxon>Sar</taxon>
        <taxon>Alveolata</taxon>
        <taxon>Dinophyceae</taxon>
        <taxon>Prorocentrales</taxon>
        <taxon>Prorocentraceae</taxon>
        <taxon>Prorocentrum</taxon>
    </lineage>
</organism>
<comment type="caution">
    <text evidence="2">The sequence shown here is derived from an EMBL/GenBank/DDBJ whole genome shotgun (WGS) entry which is preliminary data.</text>
</comment>
<proteinExistence type="predicted"/>
<feature type="transmembrane region" description="Helical" evidence="1">
    <location>
        <begin position="35"/>
        <end position="57"/>
    </location>
</feature>
<accession>A0ABN9U165</accession>
<evidence type="ECO:0000256" key="1">
    <source>
        <dbReference type="SAM" id="Phobius"/>
    </source>
</evidence>
<dbReference type="EMBL" id="CAUYUJ010015272">
    <property type="protein sequence ID" value="CAK0851798.1"/>
    <property type="molecule type" value="Genomic_DNA"/>
</dbReference>
<evidence type="ECO:0000313" key="2">
    <source>
        <dbReference type="EMBL" id="CAK0851798.1"/>
    </source>
</evidence>
<feature type="transmembrane region" description="Helical" evidence="1">
    <location>
        <begin position="107"/>
        <end position="127"/>
    </location>
</feature>
<sequence>MFVFFGSLVMGGAVNSFMRWNDPDIRMAAHRMLSVSVSIFCAMTIFKMIEGFVFNQIVAGDPPRGLGIKELSHETHLGIDMALFPCFLASISWCCRSTYQNLKELHTWFNVAKLLVPHLAGFCGFVLSDSLIAVVLDYFSDGQSHDALFIIMILGLVLMIRLLCWLLHILRKRPWYSEEGVIDDAEEDGNDSPRTPAERHLHHLHECTEVIEEGEDDVTAFVLSGAMYSYLHYLTLSRPGVGCSEYAICFHLVPSRLPVTCVPDAVVSSWIHYPARWRIPGLQWLPSSSRPVPAGELGVAY</sequence>
<evidence type="ECO:0000313" key="3">
    <source>
        <dbReference type="Proteomes" id="UP001189429"/>
    </source>
</evidence>
<feature type="transmembrane region" description="Helical" evidence="1">
    <location>
        <begin position="77"/>
        <end position="95"/>
    </location>
</feature>
<reference evidence="2" key="1">
    <citation type="submission" date="2023-10" db="EMBL/GenBank/DDBJ databases">
        <authorList>
            <person name="Chen Y."/>
            <person name="Shah S."/>
            <person name="Dougan E. K."/>
            <person name="Thang M."/>
            <person name="Chan C."/>
        </authorList>
    </citation>
    <scope>NUCLEOTIDE SEQUENCE [LARGE SCALE GENOMIC DNA]</scope>
</reference>
<dbReference type="Proteomes" id="UP001189429">
    <property type="component" value="Unassembled WGS sequence"/>
</dbReference>
<keyword evidence="1" id="KW-0472">Membrane</keyword>
<keyword evidence="1" id="KW-1133">Transmembrane helix</keyword>
<name>A0ABN9U165_9DINO</name>
<feature type="transmembrane region" description="Helical" evidence="1">
    <location>
        <begin position="147"/>
        <end position="167"/>
    </location>
</feature>
<protein>
    <submittedName>
        <fullName evidence="2">Uncharacterized protein</fullName>
    </submittedName>
</protein>
<keyword evidence="3" id="KW-1185">Reference proteome</keyword>
<keyword evidence="1" id="KW-0812">Transmembrane</keyword>